<dbReference type="RefSeq" id="WP_045027217.1">
    <property type="nucleotide sequence ID" value="NZ_CAJXKZ010000002.1"/>
</dbReference>
<evidence type="ECO:0000256" key="4">
    <source>
        <dbReference type="ARBA" id="ARBA00023136"/>
    </source>
</evidence>
<dbReference type="Pfam" id="PF06305">
    <property type="entry name" value="LapA_dom"/>
    <property type="match status" value="1"/>
</dbReference>
<evidence type="ECO:0000256" key="2">
    <source>
        <dbReference type="ARBA" id="ARBA00022692"/>
    </source>
</evidence>
<comment type="caution">
    <text evidence="8">The sequence shown here is derived from an EMBL/GenBank/DDBJ whole genome shotgun (WGS) entry which is preliminary data.</text>
</comment>
<accession>A0A0D8JEC9</accession>
<dbReference type="InterPro" id="IPR038350">
    <property type="entry name" value="Orai_sf"/>
</dbReference>
<reference evidence="8 9" key="1">
    <citation type="submission" date="2014-09" db="EMBL/GenBank/DDBJ databases">
        <title>Draft Genome Sequence of Draconibacterium sp. JN14CK-3.</title>
        <authorList>
            <person name="Dong C."/>
            <person name="Lai Q."/>
            <person name="Shao Z."/>
        </authorList>
    </citation>
    <scope>NUCLEOTIDE SEQUENCE [LARGE SCALE GENOMIC DNA]</scope>
    <source>
        <strain evidence="8 9">JN14CK-3</strain>
    </source>
</reference>
<organism evidence="8 9">
    <name type="scientific">Draconibacterium sediminis</name>
    <dbReference type="NCBI Taxonomy" id="1544798"/>
    <lineage>
        <taxon>Bacteria</taxon>
        <taxon>Pseudomonadati</taxon>
        <taxon>Bacteroidota</taxon>
        <taxon>Bacteroidia</taxon>
        <taxon>Marinilabiliales</taxon>
        <taxon>Prolixibacteraceae</taxon>
        <taxon>Draconibacterium</taxon>
    </lineage>
</organism>
<evidence type="ECO:0000256" key="6">
    <source>
        <dbReference type="SAM" id="Phobius"/>
    </source>
</evidence>
<dbReference type="GO" id="GO:0005886">
    <property type="term" value="C:plasma membrane"/>
    <property type="evidence" value="ECO:0007669"/>
    <property type="project" value="InterPro"/>
</dbReference>
<name>A0A0D8JEC9_9BACT</name>
<sequence>MQKTFIGILLVILAVVLFALNNSAVVSINFWEWSIESNLSLVIIVAVTFGAMTSFILSLPYRAKKNHEIKNRDKSIKQLENQVRQLENKIKFAVNEKSKEHKVPNEMVD</sequence>
<keyword evidence="9" id="KW-1185">Reference proteome</keyword>
<proteinExistence type="predicted"/>
<dbReference type="InterPro" id="IPR010445">
    <property type="entry name" value="LapA_dom"/>
</dbReference>
<evidence type="ECO:0000259" key="7">
    <source>
        <dbReference type="Pfam" id="PF06305"/>
    </source>
</evidence>
<evidence type="ECO:0000256" key="5">
    <source>
        <dbReference type="SAM" id="Coils"/>
    </source>
</evidence>
<gene>
    <name evidence="8" type="ORF">LH29_07550</name>
</gene>
<dbReference type="PANTHER" id="PTHR41335:SF1">
    <property type="entry name" value="MEMBRANE PROTEIN"/>
    <property type="match status" value="1"/>
</dbReference>
<keyword evidence="1" id="KW-1003">Cell membrane</keyword>
<dbReference type="Gene3D" id="1.20.140.140">
    <property type="entry name" value="Calcium release-activated calcium channel protein Orai"/>
    <property type="match status" value="1"/>
</dbReference>
<protein>
    <recommendedName>
        <fullName evidence="7">Lipopolysaccharide assembly protein A domain-containing protein</fullName>
    </recommendedName>
</protein>
<dbReference type="OrthoDB" id="9911611at2"/>
<dbReference type="AlphaFoldDB" id="A0A0D8JEC9"/>
<keyword evidence="4 6" id="KW-0472">Membrane</keyword>
<feature type="coiled-coil region" evidence="5">
    <location>
        <begin position="62"/>
        <end position="96"/>
    </location>
</feature>
<feature type="transmembrane region" description="Helical" evidence="6">
    <location>
        <begin position="39"/>
        <end position="61"/>
    </location>
</feature>
<evidence type="ECO:0000256" key="1">
    <source>
        <dbReference type="ARBA" id="ARBA00022475"/>
    </source>
</evidence>
<keyword evidence="5" id="KW-0175">Coiled coil</keyword>
<evidence type="ECO:0000256" key="3">
    <source>
        <dbReference type="ARBA" id="ARBA00022989"/>
    </source>
</evidence>
<dbReference type="Proteomes" id="UP000032544">
    <property type="component" value="Unassembled WGS sequence"/>
</dbReference>
<dbReference type="EMBL" id="JRHC01000001">
    <property type="protein sequence ID" value="KJF45230.1"/>
    <property type="molecule type" value="Genomic_DNA"/>
</dbReference>
<keyword evidence="3 6" id="KW-1133">Transmembrane helix</keyword>
<evidence type="ECO:0000313" key="8">
    <source>
        <dbReference type="EMBL" id="KJF45230.1"/>
    </source>
</evidence>
<dbReference type="PANTHER" id="PTHR41335">
    <property type="entry name" value="MEMBRANE PROTEIN-RELATED"/>
    <property type="match status" value="1"/>
</dbReference>
<evidence type="ECO:0000313" key="9">
    <source>
        <dbReference type="Proteomes" id="UP000032544"/>
    </source>
</evidence>
<feature type="domain" description="Lipopolysaccharide assembly protein A" evidence="7">
    <location>
        <begin position="21"/>
        <end position="83"/>
    </location>
</feature>
<keyword evidence="2 6" id="KW-0812">Transmembrane</keyword>